<dbReference type="GO" id="GO:0005886">
    <property type="term" value="C:plasma membrane"/>
    <property type="evidence" value="ECO:0007669"/>
    <property type="project" value="UniProtKB-SubCell"/>
</dbReference>
<dbReference type="Gene3D" id="1.20.1720.10">
    <property type="entry name" value="Multidrug resistance protein D"/>
    <property type="match status" value="1"/>
</dbReference>
<dbReference type="Gene3D" id="1.10.10.10">
    <property type="entry name" value="Winged helix-like DNA-binding domain superfamily/Winged helix DNA-binding domain"/>
    <property type="match status" value="1"/>
</dbReference>
<feature type="transmembrane region" description="Helical" evidence="8">
    <location>
        <begin position="230"/>
        <end position="253"/>
    </location>
</feature>
<keyword evidence="11" id="KW-1185">Reference proteome</keyword>
<keyword evidence="5 8" id="KW-0812">Transmembrane</keyword>
<feature type="transmembrane region" description="Helical" evidence="8">
    <location>
        <begin position="472"/>
        <end position="494"/>
    </location>
</feature>
<name>A0A3M2L4J7_9NOCA</name>
<dbReference type="GO" id="GO:0022857">
    <property type="term" value="F:transmembrane transporter activity"/>
    <property type="evidence" value="ECO:0007669"/>
    <property type="project" value="InterPro"/>
</dbReference>
<dbReference type="InterPro" id="IPR004638">
    <property type="entry name" value="EmrB-like"/>
</dbReference>
<dbReference type="Proteomes" id="UP000279275">
    <property type="component" value="Unassembled WGS sequence"/>
</dbReference>
<dbReference type="InterPro" id="IPR020846">
    <property type="entry name" value="MFS_dom"/>
</dbReference>
<evidence type="ECO:0000256" key="4">
    <source>
        <dbReference type="ARBA" id="ARBA00022475"/>
    </source>
</evidence>
<dbReference type="PANTHER" id="PTHR23501">
    <property type="entry name" value="MAJOR FACILITATOR SUPERFAMILY"/>
    <property type="match status" value="1"/>
</dbReference>
<dbReference type="EMBL" id="RFFH01000004">
    <property type="protein sequence ID" value="RMI32567.1"/>
    <property type="molecule type" value="Genomic_DNA"/>
</dbReference>
<comment type="subcellular location">
    <subcellularLocation>
        <location evidence="1">Cell membrane</location>
        <topology evidence="1">Multi-pass membrane protein</topology>
    </subcellularLocation>
</comment>
<proteinExistence type="inferred from homology"/>
<evidence type="ECO:0000256" key="2">
    <source>
        <dbReference type="ARBA" id="ARBA00007520"/>
    </source>
</evidence>
<evidence type="ECO:0000313" key="10">
    <source>
        <dbReference type="EMBL" id="RMI32567.1"/>
    </source>
</evidence>
<dbReference type="SUPFAM" id="SSF103473">
    <property type="entry name" value="MFS general substrate transporter"/>
    <property type="match status" value="2"/>
</dbReference>
<dbReference type="PRINTS" id="PR01036">
    <property type="entry name" value="TCRTETB"/>
</dbReference>
<dbReference type="Gene3D" id="1.20.1250.20">
    <property type="entry name" value="MFS general substrate transporter like domains"/>
    <property type="match status" value="1"/>
</dbReference>
<dbReference type="Pfam" id="PF07690">
    <property type="entry name" value="MFS_1"/>
    <property type="match status" value="1"/>
</dbReference>
<evidence type="ECO:0000256" key="8">
    <source>
        <dbReference type="SAM" id="Phobius"/>
    </source>
</evidence>
<dbReference type="RefSeq" id="WP_122187950.1">
    <property type="nucleotide sequence ID" value="NZ_RFFH01000004.1"/>
</dbReference>
<feature type="transmembrane region" description="Helical" evidence="8">
    <location>
        <begin position="402"/>
        <end position="426"/>
    </location>
</feature>
<protein>
    <submittedName>
        <fullName evidence="10">DHA2 family efflux MFS transporter permease subunit</fullName>
    </submittedName>
</protein>
<reference evidence="10 11" key="1">
    <citation type="submission" date="2018-10" db="EMBL/GenBank/DDBJ databases">
        <title>Isolation from cow dung.</title>
        <authorList>
            <person name="Ling L."/>
        </authorList>
    </citation>
    <scope>NUCLEOTIDE SEQUENCE [LARGE SCALE GENOMIC DNA]</scope>
    <source>
        <strain evidence="10 11">NEAU-LL90</strain>
    </source>
</reference>
<dbReference type="AlphaFoldDB" id="A0A3M2L4J7"/>
<feature type="transmembrane region" description="Helical" evidence="8">
    <location>
        <begin position="115"/>
        <end position="135"/>
    </location>
</feature>
<feature type="transmembrane region" description="Helical" evidence="8">
    <location>
        <begin position="315"/>
        <end position="333"/>
    </location>
</feature>
<evidence type="ECO:0000259" key="9">
    <source>
        <dbReference type="PROSITE" id="PS50850"/>
    </source>
</evidence>
<dbReference type="InterPro" id="IPR036259">
    <property type="entry name" value="MFS_trans_sf"/>
</dbReference>
<feature type="transmembrane region" description="Helical" evidence="8">
    <location>
        <begin position="20"/>
        <end position="43"/>
    </location>
</feature>
<dbReference type="InterPro" id="IPR011701">
    <property type="entry name" value="MFS"/>
</dbReference>
<evidence type="ECO:0000256" key="1">
    <source>
        <dbReference type="ARBA" id="ARBA00004651"/>
    </source>
</evidence>
<keyword evidence="6 8" id="KW-1133">Transmembrane helix</keyword>
<keyword evidence="3" id="KW-0813">Transport</keyword>
<keyword evidence="4" id="KW-1003">Cell membrane</keyword>
<feature type="transmembrane region" description="Helical" evidence="8">
    <location>
        <begin position="340"/>
        <end position="357"/>
    </location>
</feature>
<dbReference type="FunFam" id="1.20.1720.10:FF:000004">
    <property type="entry name" value="EmrB/QacA family drug resistance transporter"/>
    <property type="match status" value="1"/>
</dbReference>
<feature type="transmembrane region" description="Helical" evidence="8">
    <location>
        <begin position="147"/>
        <end position="165"/>
    </location>
</feature>
<dbReference type="OrthoDB" id="7375466at2"/>
<sequence length="674" mass="72169">MTVATSNDAPVQVSRARANVVFVTIVLGMLMAALDQTIVSTALPTIVADLGGSGRMSWVVTSYLLAEAVATALAGKFGDLFGRKVVFQISGLVFITGSAVAGISNGMAMLVAARAVQGVGAGGLMVTAMALIADVIPLRDRGRYQGAMGAVFGVTTVIGPTLGGLFTDHASWRWCFYVNVPIAILMVFVAQRTIPRIRAAAKPVVDYAGIAVIAAGVSCLILALEWGGHQYAWGSPVIIGLFVAAVILIAVFVFVESRAREPMLPLRLFRRNVFTVCSILSFIVGFAMLGAMTYLPTYLQFVDGVSATQSGFRTLPLVAGLMFTSILSGQIVGRTGRYKIFPILGTAVMAVALWLMSTMGRDTGTLRESLYMAVMGLGIGLAMQVLTIAVQNTVPYSDLGTATSGVTFFRTLGSTFGTAIFGTLFANRIGPNLRDALAKVPEVPPAVAQSPQLLRKLPLAQALPIIDAYAEAINYVFEWVIPVAVLGFVVSWFLKEVPLRGAARAEAPEMGNGFAAPDSPDREVLLEHSIACLLGKLRAKEIPGPDILTEVDSELGPDQAWALAQVRLLQRFRGGATLAAIAAPRRMPPQVLQPVYDRAHRYGYIEWDGDKVRLTPTGQAEFDRVAAGWRNWVGSQIAEWDGEDPRDRVQLEHAMDNVAMRLLDEFEGAAAFAE</sequence>
<organism evidence="10 11">
    <name type="scientific">Nocardia stercoris</name>
    <dbReference type="NCBI Taxonomy" id="2483361"/>
    <lineage>
        <taxon>Bacteria</taxon>
        <taxon>Bacillati</taxon>
        <taxon>Actinomycetota</taxon>
        <taxon>Actinomycetes</taxon>
        <taxon>Mycobacteriales</taxon>
        <taxon>Nocardiaceae</taxon>
        <taxon>Nocardia</taxon>
    </lineage>
</organism>
<comment type="caution">
    <text evidence="10">The sequence shown here is derived from an EMBL/GenBank/DDBJ whole genome shotgun (WGS) entry which is preliminary data.</text>
</comment>
<feature type="transmembrane region" description="Helical" evidence="8">
    <location>
        <begin position="171"/>
        <end position="192"/>
    </location>
</feature>
<evidence type="ECO:0000256" key="6">
    <source>
        <dbReference type="ARBA" id="ARBA00022989"/>
    </source>
</evidence>
<dbReference type="NCBIfam" id="TIGR00711">
    <property type="entry name" value="efflux_EmrB"/>
    <property type="match status" value="1"/>
</dbReference>
<dbReference type="PROSITE" id="PS50850">
    <property type="entry name" value="MFS"/>
    <property type="match status" value="1"/>
</dbReference>
<dbReference type="InterPro" id="IPR036388">
    <property type="entry name" value="WH-like_DNA-bd_sf"/>
</dbReference>
<evidence type="ECO:0000256" key="5">
    <source>
        <dbReference type="ARBA" id="ARBA00022692"/>
    </source>
</evidence>
<gene>
    <name evidence="10" type="ORF">EBN03_11325</name>
</gene>
<dbReference type="CDD" id="cd17502">
    <property type="entry name" value="MFS_Azr1_MDR_like"/>
    <property type="match status" value="1"/>
</dbReference>
<evidence type="ECO:0000256" key="7">
    <source>
        <dbReference type="ARBA" id="ARBA00023136"/>
    </source>
</evidence>
<feature type="transmembrane region" description="Helical" evidence="8">
    <location>
        <begin position="85"/>
        <end position="103"/>
    </location>
</feature>
<keyword evidence="7 8" id="KW-0472">Membrane</keyword>
<feature type="transmembrane region" description="Helical" evidence="8">
    <location>
        <begin position="204"/>
        <end position="224"/>
    </location>
</feature>
<feature type="transmembrane region" description="Helical" evidence="8">
    <location>
        <begin position="55"/>
        <end position="73"/>
    </location>
</feature>
<accession>A0A3M2L4J7</accession>
<evidence type="ECO:0000256" key="3">
    <source>
        <dbReference type="ARBA" id="ARBA00022448"/>
    </source>
</evidence>
<comment type="similarity">
    <text evidence="2">Belongs to the major facilitator superfamily. TCR/Tet family.</text>
</comment>
<feature type="transmembrane region" description="Helical" evidence="8">
    <location>
        <begin position="273"/>
        <end position="295"/>
    </location>
</feature>
<feature type="transmembrane region" description="Helical" evidence="8">
    <location>
        <begin position="369"/>
        <end position="390"/>
    </location>
</feature>
<feature type="domain" description="Major facilitator superfamily (MFS) profile" evidence="9">
    <location>
        <begin position="21"/>
        <end position="499"/>
    </location>
</feature>
<dbReference type="PANTHER" id="PTHR23501:SF197">
    <property type="entry name" value="COMD"/>
    <property type="match status" value="1"/>
</dbReference>
<evidence type="ECO:0000313" key="11">
    <source>
        <dbReference type="Proteomes" id="UP000279275"/>
    </source>
</evidence>